<dbReference type="EMBL" id="JAQKRA010000001">
    <property type="protein sequence ID" value="MDB6490876.1"/>
    <property type="molecule type" value="Genomic_DNA"/>
</dbReference>
<evidence type="ECO:0000313" key="3">
    <source>
        <dbReference type="Proteomes" id="UP001212008"/>
    </source>
</evidence>
<sequence>MGKPEWASHAHQRSGVGSAYRLSAGVPRPHIHHVKRSSFSRAFDGHVDEIDRQMSFGGDLPHRQSCRNIADDTCNDIALTIVLRADRT</sequence>
<comment type="caution">
    <text evidence="2">The sequence shown here is derived from an EMBL/GenBank/DDBJ whole genome shotgun (WGS) entry which is preliminary data.</text>
</comment>
<gene>
    <name evidence="2" type="ORF">PMN70_01435</name>
</gene>
<feature type="region of interest" description="Disordered" evidence="1">
    <location>
        <begin position="1"/>
        <end position="21"/>
    </location>
</feature>
<protein>
    <submittedName>
        <fullName evidence="2">Uncharacterized protein</fullName>
    </submittedName>
</protein>
<dbReference type="RefSeq" id="WP_271734718.1">
    <property type="nucleotide sequence ID" value="NZ_JAQKQX010000001.1"/>
</dbReference>
<reference evidence="2 3" key="1">
    <citation type="submission" date="2023-01" db="EMBL/GenBank/DDBJ databases">
        <title>Human gut microbiome strain richness.</title>
        <authorList>
            <person name="Chen-Liaw A."/>
        </authorList>
    </citation>
    <scope>NUCLEOTIDE SEQUENCE [LARGE SCALE GENOMIC DNA]</scope>
    <source>
        <strain evidence="2 3">RTP21311st1_C8_RTP21311_201001</strain>
    </source>
</reference>
<evidence type="ECO:0000313" key="2">
    <source>
        <dbReference type="EMBL" id="MDB6490876.1"/>
    </source>
</evidence>
<proteinExistence type="predicted"/>
<dbReference type="Proteomes" id="UP001212008">
    <property type="component" value="Unassembled WGS sequence"/>
</dbReference>
<evidence type="ECO:0000256" key="1">
    <source>
        <dbReference type="SAM" id="MobiDB-lite"/>
    </source>
</evidence>
<accession>A0ABD4W5E1</accession>
<organism evidence="2 3">
    <name type="scientific">Bifidobacterium pseudocatenulatum</name>
    <dbReference type="NCBI Taxonomy" id="28026"/>
    <lineage>
        <taxon>Bacteria</taxon>
        <taxon>Bacillati</taxon>
        <taxon>Actinomycetota</taxon>
        <taxon>Actinomycetes</taxon>
        <taxon>Bifidobacteriales</taxon>
        <taxon>Bifidobacteriaceae</taxon>
        <taxon>Bifidobacterium</taxon>
    </lineage>
</organism>
<dbReference type="AlphaFoldDB" id="A0ABD4W5E1"/>
<name>A0ABD4W5E1_BIFPS</name>